<dbReference type="InterPro" id="IPR029063">
    <property type="entry name" value="SAM-dependent_MTases_sf"/>
</dbReference>
<dbReference type="KEGG" id="vpy:HZI73_11825"/>
<proteinExistence type="predicted"/>
<dbReference type="PANTHER" id="PTHR43542:SF1">
    <property type="entry name" value="METHYLTRANSFERASE"/>
    <property type="match status" value="1"/>
</dbReference>
<evidence type="ECO:0000313" key="3">
    <source>
        <dbReference type="EMBL" id="QUI22935.1"/>
    </source>
</evidence>
<name>A0A8J8MJQ0_9FIRM</name>
<dbReference type="GO" id="GO:0003676">
    <property type="term" value="F:nucleic acid binding"/>
    <property type="evidence" value="ECO:0007669"/>
    <property type="project" value="InterPro"/>
</dbReference>
<dbReference type="EC" id="2.1.1.171" evidence="3"/>
<reference evidence="3" key="1">
    <citation type="submission" date="2020-07" db="EMBL/GenBank/DDBJ databases">
        <title>Vallitalea pronyensis genome.</title>
        <authorList>
            <person name="Postec A."/>
        </authorList>
    </citation>
    <scope>NUCLEOTIDE SEQUENCE</scope>
    <source>
        <strain evidence="3">FatNI3</strain>
    </source>
</reference>
<keyword evidence="2 3" id="KW-0808">Transferase</keyword>
<dbReference type="GO" id="GO:0052913">
    <property type="term" value="F:16S rRNA (guanine(966)-N(2))-methyltransferase activity"/>
    <property type="evidence" value="ECO:0007669"/>
    <property type="project" value="UniProtKB-EC"/>
</dbReference>
<evidence type="ECO:0000256" key="1">
    <source>
        <dbReference type="ARBA" id="ARBA00022603"/>
    </source>
</evidence>
<dbReference type="PIRSF" id="PIRSF004553">
    <property type="entry name" value="CHP00095"/>
    <property type="match status" value="1"/>
</dbReference>
<dbReference type="Gene3D" id="3.40.50.150">
    <property type="entry name" value="Vaccinia Virus protein VP39"/>
    <property type="match status" value="1"/>
</dbReference>
<dbReference type="PROSITE" id="PS00092">
    <property type="entry name" value="N6_MTASE"/>
    <property type="match status" value="1"/>
</dbReference>
<dbReference type="PANTHER" id="PTHR43542">
    <property type="entry name" value="METHYLTRANSFERASE"/>
    <property type="match status" value="1"/>
</dbReference>
<evidence type="ECO:0000313" key="4">
    <source>
        <dbReference type="Proteomes" id="UP000683246"/>
    </source>
</evidence>
<keyword evidence="4" id="KW-1185">Reference proteome</keyword>
<dbReference type="RefSeq" id="WP_212698430.1">
    <property type="nucleotide sequence ID" value="NZ_CP058649.1"/>
</dbReference>
<dbReference type="CDD" id="cd02440">
    <property type="entry name" value="AdoMet_MTases"/>
    <property type="match status" value="1"/>
</dbReference>
<dbReference type="AlphaFoldDB" id="A0A8J8MJQ0"/>
<sequence length="197" mass="22493">MYNLFSKLVYRKEYSMRVIAGKARRRPLVSPEGLQVRPTTDRTKETLFNMIQHDVYDCDFLDLFSGSGAIGIEALSRGAKHAVFVDEHKAALTCIKENLNKTMLIEAADICSMHVVKALEQFNKRQQTFDIIFMDPPYNHGWESRVIPLIVSYGLLNEGGMIICESAIDTSMDFVDDLSCMILKEKYFKTNKFTFIG</sequence>
<dbReference type="EMBL" id="CP058649">
    <property type="protein sequence ID" value="QUI22935.1"/>
    <property type="molecule type" value="Genomic_DNA"/>
</dbReference>
<dbReference type="NCBIfam" id="TIGR00095">
    <property type="entry name" value="16S rRNA (guanine(966)-N(2))-methyltransferase RsmD"/>
    <property type="match status" value="1"/>
</dbReference>
<dbReference type="InterPro" id="IPR004398">
    <property type="entry name" value="RNA_MeTrfase_RsmD"/>
</dbReference>
<accession>A0A8J8MJQ0</accession>
<dbReference type="InterPro" id="IPR002052">
    <property type="entry name" value="DNA_methylase_N6_adenine_CS"/>
</dbReference>
<dbReference type="SUPFAM" id="SSF53335">
    <property type="entry name" value="S-adenosyl-L-methionine-dependent methyltransferases"/>
    <property type="match status" value="1"/>
</dbReference>
<gene>
    <name evidence="3" type="primary">rsmD</name>
    <name evidence="3" type="ORF">HZI73_11825</name>
</gene>
<organism evidence="3 4">
    <name type="scientific">Vallitalea pronyensis</name>
    <dbReference type="NCBI Taxonomy" id="1348613"/>
    <lineage>
        <taxon>Bacteria</taxon>
        <taxon>Bacillati</taxon>
        <taxon>Bacillota</taxon>
        <taxon>Clostridia</taxon>
        <taxon>Lachnospirales</taxon>
        <taxon>Vallitaleaceae</taxon>
        <taxon>Vallitalea</taxon>
    </lineage>
</organism>
<dbReference type="Proteomes" id="UP000683246">
    <property type="component" value="Chromosome"/>
</dbReference>
<evidence type="ECO:0000256" key="2">
    <source>
        <dbReference type="ARBA" id="ARBA00022679"/>
    </source>
</evidence>
<dbReference type="Pfam" id="PF03602">
    <property type="entry name" value="Cons_hypoth95"/>
    <property type="match status" value="1"/>
</dbReference>
<keyword evidence="1 3" id="KW-0489">Methyltransferase</keyword>
<protein>
    <submittedName>
        <fullName evidence="3">16S rRNA (Guanine(966)-N(2))-methyltransferase RsmD</fullName>
        <ecNumber evidence="3">2.1.1.171</ecNumber>
    </submittedName>
</protein>